<dbReference type="GO" id="GO:0044773">
    <property type="term" value="P:mitotic DNA damage checkpoint signaling"/>
    <property type="evidence" value="ECO:0007669"/>
    <property type="project" value="TreeGrafter"/>
</dbReference>
<protein>
    <submittedName>
        <fullName evidence="2">Kinase, NEK</fullName>
    </submittedName>
</protein>
<dbReference type="InterPro" id="IPR000719">
    <property type="entry name" value="Prot_kinase_dom"/>
</dbReference>
<keyword evidence="2" id="KW-0418">Kinase</keyword>
<sequence>MKKFTFDDKQYQIKCLLGIGSQAAVFKCFSDYDQKTVTCRVFLEDFDELVKERQYYQLQQQQIKRQYIQYCLRFHKIIIQQTPTSTITNRTAILQILEFGDYKLTDQNMNINFDLKMKLVYQMAIAINDVHKHNLIHRDIKPDNIYLTEKMDVLLSDFGIARKNDQSLKTKIGTISYAAPEVWLTVKETDEKDFARYGYEVDIWSFGCVIYYLVTDDDLFDGVNVEHYDERIEETKLEKIQPEFLELILQLVVIDIGQRKQNWEKLKNHFQLK</sequence>
<dbReference type="InterPro" id="IPR011009">
    <property type="entry name" value="Kinase-like_dom_sf"/>
</dbReference>
<evidence type="ECO:0000259" key="1">
    <source>
        <dbReference type="PROSITE" id="PS50011"/>
    </source>
</evidence>
<dbReference type="SMART" id="SM00220">
    <property type="entry name" value="S_TKc"/>
    <property type="match status" value="1"/>
</dbReference>
<organism evidence="2">
    <name type="scientific">Trepomonas sp. PC1</name>
    <dbReference type="NCBI Taxonomy" id="1076344"/>
    <lineage>
        <taxon>Eukaryota</taxon>
        <taxon>Metamonada</taxon>
        <taxon>Diplomonadida</taxon>
        <taxon>Hexamitidae</taxon>
        <taxon>Hexamitinae</taxon>
        <taxon>Trepomonas</taxon>
    </lineage>
</organism>
<dbReference type="AlphaFoldDB" id="A0A146K9A1"/>
<dbReference type="Gene3D" id="1.10.510.10">
    <property type="entry name" value="Transferase(Phosphotransferase) domain 1"/>
    <property type="match status" value="1"/>
</dbReference>
<keyword evidence="2" id="KW-0808">Transferase</keyword>
<dbReference type="EMBL" id="GDID01003439">
    <property type="protein sequence ID" value="JAP93167.1"/>
    <property type="molecule type" value="Transcribed_RNA"/>
</dbReference>
<dbReference type="GO" id="GO:0005737">
    <property type="term" value="C:cytoplasm"/>
    <property type="evidence" value="ECO:0007669"/>
    <property type="project" value="TreeGrafter"/>
</dbReference>
<dbReference type="SUPFAM" id="SSF56112">
    <property type="entry name" value="Protein kinase-like (PK-like)"/>
    <property type="match status" value="1"/>
</dbReference>
<dbReference type="PROSITE" id="PS00108">
    <property type="entry name" value="PROTEIN_KINASE_ST"/>
    <property type="match status" value="1"/>
</dbReference>
<dbReference type="PANTHER" id="PTHR44167">
    <property type="entry name" value="OVARIAN-SPECIFIC SERINE/THREONINE-PROTEIN KINASE LOK-RELATED"/>
    <property type="match status" value="1"/>
</dbReference>
<proteinExistence type="predicted"/>
<dbReference type="PANTHER" id="PTHR44167:SF24">
    <property type="entry name" value="SERINE_THREONINE-PROTEIN KINASE CHK2"/>
    <property type="match status" value="1"/>
</dbReference>
<name>A0A146K9A1_9EUKA</name>
<dbReference type="InterPro" id="IPR008271">
    <property type="entry name" value="Ser/Thr_kinase_AS"/>
</dbReference>
<evidence type="ECO:0000313" key="2">
    <source>
        <dbReference type="EMBL" id="JAP93167.1"/>
    </source>
</evidence>
<accession>A0A146K9A1</accession>
<dbReference type="GO" id="GO:0005634">
    <property type="term" value="C:nucleus"/>
    <property type="evidence" value="ECO:0007669"/>
    <property type="project" value="TreeGrafter"/>
</dbReference>
<reference evidence="2" key="1">
    <citation type="submission" date="2015-07" db="EMBL/GenBank/DDBJ databases">
        <title>Adaptation to a free-living lifestyle via gene acquisitions in the diplomonad Trepomonas sp. PC1.</title>
        <authorList>
            <person name="Xu F."/>
            <person name="Jerlstrom-Hultqvist J."/>
            <person name="Kolisko M."/>
            <person name="Simpson A.G.B."/>
            <person name="Roger A.J."/>
            <person name="Svard S.G."/>
            <person name="Andersson J.O."/>
        </authorList>
    </citation>
    <scope>NUCLEOTIDE SEQUENCE</scope>
    <source>
        <strain evidence="2">PC1</strain>
    </source>
</reference>
<dbReference type="GO" id="GO:0005524">
    <property type="term" value="F:ATP binding"/>
    <property type="evidence" value="ECO:0007669"/>
    <property type="project" value="InterPro"/>
</dbReference>
<feature type="domain" description="Protein kinase" evidence="1">
    <location>
        <begin position="11"/>
        <end position="272"/>
    </location>
</feature>
<dbReference type="PROSITE" id="PS50011">
    <property type="entry name" value="PROTEIN_KINASE_DOM"/>
    <property type="match status" value="1"/>
</dbReference>
<gene>
    <name evidence="2" type="ORF">TPC1_14648</name>
</gene>
<dbReference type="Pfam" id="PF00069">
    <property type="entry name" value="Pkinase"/>
    <property type="match status" value="1"/>
</dbReference>
<dbReference type="GO" id="GO:0004674">
    <property type="term" value="F:protein serine/threonine kinase activity"/>
    <property type="evidence" value="ECO:0007669"/>
    <property type="project" value="TreeGrafter"/>
</dbReference>